<reference evidence="2 3" key="1">
    <citation type="submission" date="2018-08" db="EMBL/GenBank/DDBJ databases">
        <title>Paenibacillus sp. M4BSY-1, whole genome shotgun sequence.</title>
        <authorList>
            <person name="Tuo L."/>
        </authorList>
    </citation>
    <scope>NUCLEOTIDE SEQUENCE [LARGE SCALE GENOMIC DNA]</scope>
    <source>
        <strain evidence="2 3">M4BSY-1</strain>
    </source>
</reference>
<dbReference type="PROSITE" id="PS51272">
    <property type="entry name" value="SLH"/>
    <property type="match status" value="1"/>
</dbReference>
<gene>
    <name evidence="2" type="ORF">DX130_19885</name>
</gene>
<dbReference type="EMBL" id="QUBQ01000004">
    <property type="protein sequence ID" value="REK72073.1"/>
    <property type="molecule type" value="Genomic_DNA"/>
</dbReference>
<dbReference type="InterPro" id="IPR001119">
    <property type="entry name" value="SLH_dom"/>
</dbReference>
<dbReference type="AlphaFoldDB" id="A0A371P7Z4"/>
<sequence>MCDKARRIIYRAKSKDTQYKIFEGSTDGEFRPNDPVSRAELATVMTSYLKLNIGKPIELDVKTEHWATPVMKSQYYNGMITGYYQRFLQT</sequence>
<protein>
    <submittedName>
        <fullName evidence="2">S-layer homology domain-containing protein</fullName>
    </submittedName>
</protein>
<evidence type="ECO:0000313" key="2">
    <source>
        <dbReference type="EMBL" id="REK72073.1"/>
    </source>
</evidence>
<organism evidence="2 3">
    <name type="scientific">Paenibacillus paeoniae</name>
    <dbReference type="NCBI Taxonomy" id="2292705"/>
    <lineage>
        <taxon>Bacteria</taxon>
        <taxon>Bacillati</taxon>
        <taxon>Bacillota</taxon>
        <taxon>Bacilli</taxon>
        <taxon>Bacillales</taxon>
        <taxon>Paenibacillaceae</taxon>
        <taxon>Paenibacillus</taxon>
    </lineage>
</organism>
<evidence type="ECO:0000313" key="3">
    <source>
        <dbReference type="Proteomes" id="UP000261905"/>
    </source>
</evidence>
<dbReference type="Proteomes" id="UP000261905">
    <property type="component" value="Unassembled WGS sequence"/>
</dbReference>
<dbReference type="OrthoDB" id="1795295at2"/>
<proteinExistence type="predicted"/>
<keyword evidence="3" id="KW-1185">Reference proteome</keyword>
<feature type="domain" description="SLH" evidence="1">
    <location>
        <begin position="1"/>
        <end position="59"/>
    </location>
</feature>
<comment type="caution">
    <text evidence="2">The sequence shown here is derived from an EMBL/GenBank/DDBJ whole genome shotgun (WGS) entry which is preliminary data.</text>
</comment>
<name>A0A371P7Z4_9BACL</name>
<dbReference type="Pfam" id="PF00395">
    <property type="entry name" value="SLH"/>
    <property type="match status" value="1"/>
</dbReference>
<evidence type="ECO:0000259" key="1">
    <source>
        <dbReference type="PROSITE" id="PS51272"/>
    </source>
</evidence>
<accession>A0A371P7Z4</accession>